<comment type="caution">
    <text evidence="3">The sequence shown here is derived from an EMBL/GenBank/DDBJ whole genome shotgun (WGS) entry which is preliminary data.</text>
</comment>
<proteinExistence type="inferred from homology"/>
<dbReference type="EMBL" id="LLZU01000013">
    <property type="protein sequence ID" value="KRV49301.1"/>
    <property type="molecule type" value="Genomic_DNA"/>
</dbReference>
<dbReference type="AlphaFoldDB" id="A0A0T6LTC2"/>
<keyword evidence="4" id="KW-1185">Reference proteome</keyword>
<dbReference type="Proteomes" id="UP000050867">
    <property type="component" value="Unassembled WGS sequence"/>
</dbReference>
<name>A0A0T6LTC2_WENVI</name>
<dbReference type="RefSeq" id="WP_018385024.1">
    <property type="nucleotide sequence ID" value="NZ_LLZU01000013.1"/>
</dbReference>
<comment type="similarity">
    <text evidence="1">Belongs to the asp23 family.</text>
</comment>
<dbReference type="InterPro" id="IPR005531">
    <property type="entry name" value="Asp23"/>
</dbReference>
<gene>
    <name evidence="3" type="ORF">AQ490_03665</name>
</gene>
<dbReference type="OrthoDB" id="4350674at2"/>
<reference evidence="3 4" key="1">
    <citation type="submission" date="2015-10" db="EMBL/GenBank/DDBJ databases">
        <title>Draft genome sequence of pyrrolomycin-producing Streptomyces vitaminophilus.</title>
        <authorList>
            <person name="Graham D.E."/>
            <person name="Mahan K.M."/>
            <person name="Klingeman D.M."/>
            <person name="Hettich R.L."/>
            <person name="Parry R.J."/>
        </authorList>
    </citation>
    <scope>NUCLEOTIDE SEQUENCE [LARGE SCALE GENOMIC DNA]</scope>
    <source>
        <strain evidence="3 4">ATCC 31673</strain>
    </source>
</reference>
<dbReference type="Pfam" id="PF03780">
    <property type="entry name" value="Asp23"/>
    <property type="match status" value="1"/>
</dbReference>
<feature type="region of interest" description="Disordered" evidence="2">
    <location>
        <begin position="42"/>
        <end position="62"/>
    </location>
</feature>
<sequence>MTVPPSATGGQVLERVPAADRGALRIADRVVAKVAGQAAREALDTTAQQGRPHTGRAPHASVAVRAGSARIRLAVELAYPCDVAAVCAALRGEVVERVRVLTGMAVPEVTVQVERLHPRAGLDESQGRAQ</sequence>
<protein>
    <recommendedName>
        <fullName evidence="5">Asp23/Gls24 family envelope stress response protein</fullName>
    </recommendedName>
</protein>
<evidence type="ECO:0008006" key="5">
    <source>
        <dbReference type="Google" id="ProtNLM"/>
    </source>
</evidence>
<evidence type="ECO:0000256" key="2">
    <source>
        <dbReference type="SAM" id="MobiDB-lite"/>
    </source>
</evidence>
<evidence type="ECO:0000313" key="4">
    <source>
        <dbReference type="Proteomes" id="UP000050867"/>
    </source>
</evidence>
<evidence type="ECO:0000256" key="1">
    <source>
        <dbReference type="ARBA" id="ARBA00005721"/>
    </source>
</evidence>
<organism evidence="3 4">
    <name type="scientific">Wenjunlia vitaminophila</name>
    <name type="common">Streptomyces vitaminophilus</name>
    <dbReference type="NCBI Taxonomy" id="76728"/>
    <lineage>
        <taxon>Bacteria</taxon>
        <taxon>Bacillati</taxon>
        <taxon>Actinomycetota</taxon>
        <taxon>Actinomycetes</taxon>
        <taxon>Kitasatosporales</taxon>
        <taxon>Streptomycetaceae</taxon>
        <taxon>Wenjunlia</taxon>
    </lineage>
</organism>
<accession>A0A0T6LTC2</accession>
<dbReference type="eggNOG" id="COG1302">
    <property type="taxonomic scope" value="Bacteria"/>
</dbReference>
<dbReference type="STRING" id="76728.AQ490_03665"/>
<evidence type="ECO:0000313" key="3">
    <source>
        <dbReference type="EMBL" id="KRV49301.1"/>
    </source>
</evidence>